<name>A0A919J5I5_9ACTN</name>
<gene>
    <name evidence="2" type="ORF">Afe05nite_55720</name>
</gene>
<dbReference type="RefSeq" id="WP_203820169.1">
    <property type="nucleotide sequence ID" value="NZ_BOMM01000050.1"/>
</dbReference>
<dbReference type="InterPro" id="IPR036390">
    <property type="entry name" value="WH_DNA-bd_sf"/>
</dbReference>
<dbReference type="EMBL" id="BOMM01000050">
    <property type="protein sequence ID" value="GIE13732.1"/>
    <property type="molecule type" value="Genomic_DNA"/>
</dbReference>
<protein>
    <submittedName>
        <fullName evidence="2">PadR family transcriptional regulator</fullName>
    </submittedName>
</protein>
<dbReference type="Gene3D" id="1.10.10.10">
    <property type="entry name" value="Winged helix-like DNA-binding domain superfamily/Winged helix DNA-binding domain"/>
    <property type="match status" value="1"/>
</dbReference>
<dbReference type="PANTHER" id="PTHR33169">
    <property type="entry name" value="PADR-FAMILY TRANSCRIPTIONAL REGULATOR"/>
    <property type="match status" value="1"/>
</dbReference>
<organism evidence="2 3">
    <name type="scientific">Paractinoplanes ferrugineus</name>
    <dbReference type="NCBI Taxonomy" id="113564"/>
    <lineage>
        <taxon>Bacteria</taxon>
        <taxon>Bacillati</taxon>
        <taxon>Actinomycetota</taxon>
        <taxon>Actinomycetes</taxon>
        <taxon>Micromonosporales</taxon>
        <taxon>Micromonosporaceae</taxon>
        <taxon>Paractinoplanes</taxon>
    </lineage>
</organism>
<dbReference type="Pfam" id="PF03551">
    <property type="entry name" value="PadR"/>
    <property type="match status" value="1"/>
</dbReference>
<feature type="domain" description="Transcription regulator PadR N-terminal" evidence="1">
    <location>
        <begin position="12"/>
        <end position="86"/>
    </location>
</feature>
<accession>A0A919J5I5</accession>
<dbReference type="InterPro" id="IPR036388">
    <property type="entry name" value="WH-like_DNA-bd_sf"/>
</dbReference>
<evidence type="ECO:0000313" key="2">
    <source>
        <dbReference type="EMBL" id="GIE13732.1"/>
    </source>
</evidence>
<reference evidence="2" key="1">
    <citation type="submission" date="2021-01" db="EMBL/GenBank/DDBJ databases">
        <title>Whole genome shotgun sequence of Actinoplanes ferrugineus NBRC 15555.</title>
        <authorList>
            <person name="Komaki H."/>
            <person name="Tamura T."/>
        </authorList>
    </citation>
    <scope>NUCLEOTIDE SEQUENCE</scope>
    <source>
        <strain evidence="2">NBRC 15555</strain>
    </source>
</reference>
<proteinExistence type="predicted"/>
<dbReference type="InterPro" id="IPR052509">
    <property type="entry name" value="Metal_resp_DNA-bind_regulator"/>
</dbReference>
<dbReference type="SUPFAM" id="SSF46785">
    <property type="entry name" value="Winged helix' DNA-binding domain"/>
    <property type="match status" value="1"/>
</dbReference>
<comment type="caution">
    <text evidence="2">The sequence shown here is derived from an EMBL/GenBank/DDBJ whole genome shotgun (WGS) entry which is preliminary data.</text>
</comment>
<dbReference type="InterPro" id="IPR005149">
    <property type="entry name" value="Tscrpt_reg_PadR_N"/>
</dbReference>
<dbReference type="Proteomes" id="UP000598174">
    <property type="component" value="Unassembled WGS sequence"/>
</dbReference>
<evidence type="ECO:0000313" key="3">
    <source>
        <dbReference type="Proteomes" id="UP000598174"/>
    </source>
</evidence>
<sequence length="195" mass="21766">MRALNSSLTMAVLALLREGDRHPYEMQHLLRERNIEAVVKLRGGSLYDAIDRLVRAGLATVAGRVRTGSRPERTIYTITPAGVETLTTIVREHLATVAQEYPAFAAGLAHLLNLDRDEAVGLLHERRSTLTRLFEETDAALQEARKTGVPRLVLLETEYSQLLRQAEITWLREVTGAIETGDMPWIAIPPPHQEA</sequence>
<keyword evidence="3" id="KW-1185">Reference proteome</keyword>
<dbReference type="PANTHER" id="PTHR33169:SF27">
    <property type="entry name" value="TRANSCRIPTIONAL REGULATOR PADR FAMILY PROTEIN"/>
    <property type="match status" value="1"/>
</dbReference>
<dbReference type="AlphaFoldDB" id="A0A919J5I5"/>
<evidence type="ECO:0000259" key="1">
    <source>
        <dbReference type="Pfam" id="PF03551"/>
    </source>
</evidence>